<dbReference type="PRINTS" id="PR00502">
    <property type="entry name" value="NUDIXFAMILY"/>
</dbReference>
<evidence type="ECO:0000259" key="9">
    <source>
        <dbReference type="PROSITE" id="PS51462"/>
    </source>
</evidence>
<evidence type="ECO:0000256" key="1">
    <source>
        <dbReference type="ARBA" id="ARBA00000847"/>
    </source>
</evidence>
<dbReference type="Pfam" id="PF00293">
    <property type="entry name" value="NUDIX"/>
    <property type="match status" value="1"/>
</dbReference>
<sequence length="170" mass="19150">MSAEVVHVGRRIRVEVDTLHTPDGKTIRRDAIRHPGAVVVLPVLDADHVVLLRNFRFVVGDTLWEVPAGTVEPNEGLEACARRELLEETGYTAAKWRGMGFMYASPGVMDEKLHLFIAEELTPGTARPEPDEQLEPVTVRLDDAVRMCLDGTIRDAKTITLLLLWERMRR</sequence>
<dbReference type="PROSITE" id="PS51462">
    <property type="entry name" value="NUDIX"/>
    <property type="match status" value="1"/>
</dbReference>
<accession>A0A6M5YFG6</accession>
<dbReference type="InterPro" id="IPR020084">
    <property type="entry name" value="NUDIX_hydrolase_CS"/>
</dbReference>
<evidence type="ECO:0000313" key="11">
    <source>
        <dbReference type="Proteomes" id="UP000503447"/>
    </source>
</evidence>
<dbReference type="RefSeq" id="WP_171469103.1">
    <property type="nucleotide sequence ID" value="NZ_CP053452.2"/>
</dbReference>
<evidence type="ECO:0000256" key="2">
    <source>
        <dbReference type="ARBA" id="ARBA00001946"/>
    </source>
</evidence>
<dbReference type="EMBL" id="CP053452">
    <property type="protein sequence ID" value="QJW92765.1"/>
    <property type="molecule type" value="Genomic_DNA"/>
</dbReference>
<evidence type="ECO:0000313" key="10">
    <source>
        <dbReference type="EMBL" id="QJW92765.1"/>
    </source>
</evidence>
<evidence type="ECO:0000256" key="6">
    <source>
        <dbReference type="ARBA" id="ARBA00032162"/>
    </source>
</evidence>
<evidence type="ECO:0000256" key="8">
    <source>
        <dbReference type="RuleBase" id="RU003476"/>
    </source>
</evidence>
<reference evidence="11" key="1">
    <citation type="submission" date="2020-05" db="EMBL/GenBank/DDBJ databases">
        <title>Frigoriglobus tundricola gen. nov., sp. nov., a psychrotolerant cellulolytic planctomycete of the family Gemmataceae with two divergent copies of 16S rRNA gene.</title>
        <authorList>
            <person name="Kulichevskaya I.S."/>
            <person name="Ivanova A.A."/>
            <person name="Naumoff D.G."/>
            <person name="Beletsky A.V."/>
            <person name="Rijpstra W.I.C."/>
            <person name="Sinninghe Damste J.S."/>
            <person name="Mardanov A.V."/>
            <person name="Ravin N.V."/>
            <person name="Dedysh S.N."/>
        </authorList>
    </citation>
    <scope>NUCLEOTIDE SEQUENCE [LARGE SCALE GENOMIC DNA]</scope>
    <source>
        <strain evidence="11">PL17</strain>
    </source>
</reference>
<dbReference type="AlphaFoldDB" id="A0A6M5YFG6"/>
<feature type="domain" description="Nudix hydrolase" evidence="9">
    <location>
        <begin position="32"/>
        <end position="161"/>
    </location>
</feature>
<dbReference type="CDD" id="cd03424">
    <property type="entry name" value="NUDIX_ADPRase_Nudt5_UGPPase_Nudt14"/>
    <property type="match status" value="1"/>
</dbReference>
<dbReference type="GO" id="GO:0006753">
    <property type="term" value="P:nucleoside phosphate metabolic process"/>
    <property type="evidence" value="ECO:0007669"/>
    <property type="project" value="TreeGrafter"/>
</dbReference>
<keyword evidence="5 8" id="KW-0378">Hydrolase</keyword>
<evidence type="ECO:0000256" key="7">
    <source>
        <dbReference type="ARBA" id="ARBA00032272"/>
    </source>
</evidence>
<dbReference type="Proteomes" id="UP000503447">
    <property type="component" value="Chromosome"/>
</dbReference>
<proteinExistence type="inferred from homology"/>
<dbReference type="InterPro" id="IPR020476">
    <property type="entry name" value="Nudix_hydrolase"/>
</dbReference>
<evidence type="ECO:0000256" key="4">
    <source>
        <dbReference type="ARBA" id="ARBA00016377"/>
    </source>
</evidence>
<gene>
    <name evidence="10" type="ORF">FTUN_0262</name>
</gene>
<evidence type="ECO:0000256" key="5">
    <source>
        <dbReference type="ARBA" id="ARBA00022801"/>
    </source>
</evidence>
<dbReference type="PANTHER" id="PTHR11839">
    <property type="entry name" value="UDP/ADP-SUGAR PYROPHOSPHATASE"/>
    <property type="match status" value="1"/>
</dbReference>
<protein>
    <recommendedName>
        <fullName evidence="4">GDP-mannose pyrophosphatase</fullName>
    </recommendedName>
    <alternativeName>
        <fullName evidence="6">GDP-mannose hydrolase</fullName>
    </alternativeName>
    <alternativeName>
        <fullName evidence="7">GDPMK</fullName>
    </alternativeName>
</protein>
<name>A0A6M5YFG6_9BACT</name>
<comment type="cofactor">
    <cofactor evidence="2">
        <name>Mg(2+)</name>
        <dbReference type="ChEBI" id="CHEBI:18420"/>
    </cofactor>
</comment>
<dbReference type="PANTHER" id="PTHR11839:SF18">
    <property type="entry name" value="NUDIX HYDROLASE DOMAIN-CONTAINING PROTEIN"/>
    <property type="match status" value="1"/>
</dbReference>
<dbReference type="GO" id="GO:0016462">
    <property type="term" value="F:pyrophosphatase activity"/>
    <property type="evidence" value="ECO:0007669"/>
    <property type="project" value="UniProtKB-ARBA"/>
</dbReference>
<evidence type="ECO:0000256" key="3">
    <source>
        <dbReference type="ARBA" id="ARBA00007275"/>
    </source>
</evidence>
<dbReference type="KEGG" id="ftj:FTUN_0262"/>
<dbReference type="InterPro" id="IPR000086">
    <property type="entry name" value="NUDIX_hydrolase_dom"/>
</dbReference>
<dbReference type="GO" id="GO:0019693">
    <property type="term" value="P:ribose phosphate metabolic process"/>
    <property type="evidence" value="ECO:0007669"/>
    <property type="project" value="TreeGrafter"/>
</dbReference>
<dbReference type="SUPFAM" id="SSF55811">
    <property type="entry name" value="Nudix"/>
    <property type="match status" value="1"/>
</dbReference>
<dbReference type="InterPro" id="IPR015797">
    <property type="entry name" value="NUDIX_hydrolase-like_dom_sf"/>
</dbReference>
<dbReference type="Gene3D" id="3.90.79.10">
    <property type="entry name" value="Nucleoside Triphosphate Pyrophosphohydrolase"/>
    <property type="match status" value="1"/>
</dbReference>
<organism evidence="10 11">
    <name type="scientific">Frigoriglobus tundricola</name>
    <dbReference type="NCBI Taxonomy" id="2774151"/>
    <lineage>
        <taxon>Bacteria</taxon>
        <taxon>Pseudomonadati</taxon>
        <taxon>Planctomycetota</taxon>
        <taxon>Planctomycetia</taxon>
        <taxon>Gemmatales</taxon>
        <taxon>Gemmataceae</taxon>
        <taxon>Frigoriglobus</taxon>
    </lineage>
</organism>
<comment type="similarity">
    <text evidence="3">Belongs to the Nudix hydrolase family. NudK subfamily.</text>
</comment>
<dbReference type="PROSITE" id="PS00893">
    <property type="entry name" value="NUDIX_BOX"/>
    <property type="match status" value="1"/>
</dbReference>
<comment type="catalytic activity">
    <reaction evidence="1">
        <text>GDP-alpha-D-mannose + H2O = alpha-D-mannose 1-phosphate + GMP + 2 H(+)</text>
        <dbReference type="Rhea" id="RHEA:27978"/>
        <dbReference type="ChEBI" id="CHEBI:15377"/>
        <dbReference type="ChEBI" id="CHEBI:15378"/>
        <dbReference type="ChEBI" id="CHEBI:57527"/>
        <dbReference type="ChEBI" id="CHEBI:58115"/>
        <dbReference type="ChEBI" id="CHEBI:58409"/>
    </reaction>
</comment>
<keyword evidence="11" id="KW-1185">Reference proteome</keyword>
<dbReference type="GO" id="GO:0005829">
    <property type="term" value="C:cytosol"/>
    <property type="evidence" value="ECO:0007669"/>
    <property type="project" value="TreeGrafter"/>
</dbReference>